<evidence type="ECO:0000256" key="1">
    <source>
        <dbReference type="SAM" id="Phobius"/>
    </source>
</evidence>
<gene>
    <name evidence="2" type="ORF">SAMN05421748_1011142</name>
</gene>
<feature type="transmembrane region" description="Helical" evidence="1">
    <location>
        <begin position="29"/>
        <end position="47"/>
    </location>
</feature>
<dbReference type="RefSeq" id="WP_097318432.1">
    <property type="nucleotide sequence ID" value="NZ_OBDY01000001.1"/>
</dbReference>
<evidence type="ECO:0000313" key="3">
    <source>
        <dbReference type="Proteomes" id="UP000219612"/>
    </source>
</evidence>
<protein>
    <submittedName>
        <fullName evidence="2">Uncharacterized protein</fullName>
    </submittedName>
</protein>
<proteinExistence type="predicted"/>
<keyword evidence="1" id="KW-0472">Membrane</keyword>
<accession>A0A285FU23</accession>
<keyword evidence="1" id="KW-1133">Transmembrane helix</keyword>
<reference evidence="2 3" key="1">
    <citation type="submission" date="2017-09" db="EMBL/GenBank/DDBJ databases">
        <authorList>
            <person name="Ehlers B."/>
            <person name="Leendertz F.H."/>
        </authorList>
    </citation>
    <scope>NUCLEOTIDE SEQUENCE [LARGE SCALE GENOMIC DNA]</scope>
    <source>
        <strain evidence="2 3">CGMCC 4.6857</strain>
    </source>
</reference>
<dbReference type="AlphaFoldDB" id="A0A285FU23"/>
<keyword evidence="1" id="KW-0812">Transmembrane</keyword>
<dbReference type="EMBL" id="OBDY01000001">
    <property type="protein sequence ID" value="SNY14314.1"/>
    <property type="molecule type" value="Genomic_DNA"/>
</dbReference>
<keyword evidence="3" id="KW-1185">Reference proteome</keyword>
<sequence>MGKAIAFLVALIAGVVVVGWVAANLIGPVLFYLIVGALVIGGGYFLYAKAKKSISQDGRTQRRIEAATKTYRMRNK</sequence>
<dbReference type="OrthoDB" id="3298335at2"/>
<name>A0A285FU23_9ACTN</name>
<dbReference type="Proteomes" id="UP000219612">
    <property type="component" value="Unassembled WGS sequence"/>
</dbReference>
<organism evidence="2 3">
    <name type="scientific">Paractinoplanes atraurantiacus</name>
    <dbReference type="NCBI Taxonomy" id="1036182"/>
    <lineage>
        <taxon>Bacteria</taxon>
        <taxon>Bacillati</taxon>
        <taxon>Actinomycetota</taxon>
        <taxon>Actinomycetes</taxon>
        <taxon>Micromonosporales</taxon>
        <taxon>Micromonosporaceae</taxon>
        <taxon>Paractinoplanes</taxon>
    </lineage>
</organism>
<evidence type="ECO:0000313" key="2">
    <source>
        <dbReference type="EMBL" id="SNY14314.1"/>
    </source>
</evidence>